<name>A0A8H6T2W3_9AGAR</name>
<evidence type="ECO:0000256" key="3">
    <source>
        <dbReference type="ARBA" id="ARBA00023125"/>
    </source>
</evidence>
<feature type="compositionally biased region" description="Acidic residues" evidence="7">
    <location>
        <begin position="84"/>
        <end position="97"/>
    </location>
</feature>
<reference evidence="9" key="1">
    <citation type="submission" date="2020-05" db="EMBL/GenBank/DDBJ databases">
        <title>Mycena genomes resolve the evolution of fungal bioluminescence.</title>
        <authorList>
            <person name="Tsai I.J."/>
        </authorList>
    </citation>
    <scope>NUCLEOTIDE SEQUENCE</scope>
    <source>
        <strain evidence="9">171206Taipei</strain>
    </source>
</reference>
<dbReference type="OrthoDB" id="1939643at2759"/>
<dbReference type="GeneID" id="59342970"/>
<dbReference type="InterPro" id="IPR011051">
    <property type="entry name" value="RmlC_Cupin_sf"/>
</dbReference>
<dbReference type="EMBL" id="JACAZF010000003">
    <property type="protein sequence ID" value="KAF7309889.1"/>
    <property type="molecule type" value="Genomic_DNA"/>
</dbReference>
<dbReference type="Gene3D" id="2.60.120.10">
    <property type="entry name" value="Jelly Rolls"/>
    <property type="match status" value="1"/>
</dbReference>
<evidence type="ECO:0000256" key="1">
    <source>
        <dbReference type="ARBA" id="ARBA00004123"/>
    </source>
</evidence>
<keyword evidence="4" id="KW-0539">Nucleus</keyword>
<feature type="compositionally biased region" description="Basic and acidic residues" evidence="7">
    <location>
        <begin position="322"/>
        <end position="331"/>
    </location>
</feature>
<gene>
    <name evidence="9" type="ORF">MIND_00361200</name>
</gene>
<dbReference type="InterPro" id="IPR014710">
    <property type="entry name" value="RmlC-like_jellyroll"/>
</dbReference>
<sequence length="608" mass="67174">MPPRQSSVGPAGRRSGIDKAHVPYRGENPFVGKRTGIAIELAQTNSDGFEDFGVIMQEQYKAVEAKKSSSGAKRKVKNKKKQVEEEEEDDLDGEMSMDVDSPVQNIRVPNTPRQGRPSGRASRFSQVDFDQVPSPRPLANRRLTPGPGSSPLKRTLNAKEFLARDEGLSSDDENFAEPAYNDYQDDDDDGPKELSFTEMHDQVDTDDIEIPPQPVLSSSPRKGKRKAPDPDDEEELNTTHAMDLDLPPSDEEQDTSSPPPPPQRSPPKKKARPTTPEPEPDPEPSEDEDNQPLSPQQPRSPPKKKTKTKPDKPKNIIIKSRGQKENRDVPKGVRRSQRVPIAPLEWWRLEKYEYGGREDADAAGPMLVPHIRAIVRVPKDPVVPLGSKKRSNNARRRSSTPGSSKSKVKIVEKIVEVHVDSANPEEGWDDDTNTQALVNSYPDGEPVKRRIAFTSKMFAPTSAGNSQWSYQRIFGDGDFIAAGQIVIPPNGRKPSKPSKDNTFIFYVIQGAVNLKICDTSLIIAAGGMFMIPRGNTYFIENIAERDAKLFFTQARKTRDGEAAADQEDGNSEAVVSAGKGKPARAVSLANPTRETSKEVARRGKSLNV</sequence>
<evidence type="ECO:0000256" key="5">
    <source>
        <dbReference type="ARBA" id="ARBA00057947"/>
    </source>
</evidence>
<dbReference type="AlphaFoldDB" id="A0A8H6T2W3"/>
<evidence type="ECO:0000259" key="8">
    <source>
        <dbReference type="Pfam" id="PF11699"/>
    </source>
</evidence>
<feature type="compositionally biased region" description="Acidic residues" evidence="7">
    <location>
        <begin position="278"/>
        <end position="290"/>
    </location>
</feature>
<feature type="region of interest" description="Disordered" evidence="7">
    <location>
        <begin position="62"/>
        <end position="336"/>
    </location>
</feature>
<feature type="compositionally biased region" description="Polar residues" evidence="7">
    <location>
        <begin position="102"/>
        <end position="113"/>
    </location>
</feature>
<dbReference type="GO" id="GO:0051382">
    <property type="term" value="P:kinetochore assembly"/>
    <property type="evidence" value="ECO:0007669"/>
    <property type="project" value="InterPro"/>
</dbReference>
<dbReference type="InterPro" id="IPR025974">
    <property type="entry name" value="Mif2/CENP-C_cupin"/>
</dbReference>
<dbReference type="InterPro" id="IPR028386">
    <property type="entry name" value="CENP-C/Mif2/cnp3"/>
</dbReference>
<dbReference type="GO" id="GO:0051455">
    <property type="term" value="P:spindle attachment to meiosis I kinetochore"/>
    <property type="evidence" value="ECO:0007669"/>
    <property type="project" value="TreeGrafter"/>
</dbReference>
<evidence type="ECO:0000313" key="9">
    <source>
        <dbReference type="EMBL" id="KAF7309889.1"/>
    </source>
</evidence>
<evidence type="ECO:0000256" key="4">
    <source>
        <dbReference type="ARBA" id="ARBA00023242"/>
    </source>
</evidence>
<comment type="function">
    <text evidence="5">Component of the kinetochore, a multiprotein complex that assembles on centromeric DNA and attaches chromosomes to spindle microtubules, mediating chromosome segregation and sister chromatid segregation during meiosis and mitosis. Component of the inner kinetochore constitutive centromere-associated network (CCAN), which serves as a structural platform for outer kinetochore assembly.</text>
</comment>
<comment type="similarity">
    <text evidence="2">Belongs to the CENP-C/MIF2 family.</text>
</comment>
<dbReference type="GO" id="GO:0005634">
    <property type="term" value="C:nucleus"/>
    <property type="evidence" value="ECO:0007669"/>
    <property type="project" value="UniProtKB-SubCell"/>
</dbReference>
<dbReference type="PANTHER" id="PTHR16684">
    <property type="entry name" value="CENTROMERE PROTEIN C"/>
    <property type="match status" value="1"/>
</dbReference>
<dbReference type="PANTHER" id="PTHR16684:SF11">
    <property type="entry name" value="CENTROMERE PROTEIN C"/>
    <property type="match status" value="1"/>
</dbReference>
<keyword evidence="10" id="KW-1185">Reference proteome</keyword>
<evidence type="ECO:0000256" key="2">
    <source>
        <dbReference type="ARBA" id="ARBA00010291"/>
    </source>
</evidence>
<dbReference type="GO" id="GO:0000776">
    <property type="term" value="C:kinetochore"/>
    <property type="evidence" value="ECO:0007669"/>
    <property type="project" value="InterPro"/>
</dbReference>
<dbReference type="GO" id="GO:0019237">
    <property type="term" value="F:centromeric DNA binding"/>
    <property type="evidence" value="ECO:0007669"/>
    <property type="project" value="InterPro"/>
</dbReference>
<dbReference type="CDD" id="cd06993">
    <property type="entry name" value="cupin_CENP-C_C"/>
    <property type="match status" value="1"/>
</dbReference>
<feature type="region of interest" description="Disordered" evidence="7">
    <location>
        <begin position="1"/>
        <end position="31"/>
    </location>
</feature>
<evidence type="ECO:0000256" key="6">
    <source>
        <dbReference type="ARBA" id="ARBA00075033"/>
    </source>
</evidence>
<dbReference type="SUPFAM" id="SSF51182">
    <property type="entry name" value="RmlC-like cupins"/>
    <property type="match status" value="1"/>
</dbReference>
<feature type="region of interest" description="Disordered" evidence="7">
    <location>
        <begin position="382"/>
        <end position="407"/>
    </location>
</feature>
<feature type="domain" description="Mif2/CENP-C cupin" evidence="8">
    <location>
        <begin position="470"/>
        <end position="553"/>
    </location>
</feature>
<comment type="subcellular location">
    <subcellularLocation>
        <location evidence="1">Nucleus</location>
    </subcellularLocation>
</comment>
<proteinExistence type="inferred from homology"/>
<evidence type="ECO:0000256" key="7">
    <source>
        <dbReference type="SAM" id="MobiDB-lite"/>
    </source>
</evidence>
<dbReference type="FunFam" id="2.60.120.10:FF:000033">
    <property type="entry name" value="Centromere protein C 1"/>
    <property type="match status" value="1"/>
</dbReference>
<evidence type="ECO:0000313" key="10">
    <source>
        <dbReference type="Proteomes" id="UP000636479"/>
    </source>
</evidence>
<comment type="caution">
    <text evidence="9">The sequence shown here is derived from an EMBL/GenBank/DDBJ whole genome shotgun (WGS) entry which is preliminary data.</text>
</comment>
<dbReference type="Pfam" id="PF11699">
    <property type="entry name" value="CENP-C_C"/>
    <property type="match status" value="1"/>
</dbReference>
<keyword evidence="3" id="KW-0238">DNA-binding</keyword>
<feature type="compositionally biased region" description="Basic residues" evidence="7">
    <location>
        <begin position="387"/>
        <end position="398"/>
    </location>
</feature>
<feature type="region of interest" description="Disordered" evidence="7">
    <location>
        <begin position="560"/>
        <end position="608"/>
    </location>
</feature>
<dbReference type="RefSeq" id="XP_037223339.1">
    <property type="nucleotide sequence ID" value="XM_037360454.1"/>
</dbReference>
<organism evidence="9 10">
    <name type="scientific">Mycena indigotica</name>
    <dbReference type="NCBI Taxonomy" id="2126181"/>
    <lineage>
        <taxon>Eukaryota</taxon>
        <taxon>Fungi</taxon>
        <taxon>Dikarya</taxon>
        <taxon>Basidiomycota</taxon>
        <taxon>Agaricomycotina</taxon>
        <taxon>Agaricomycetes</taxon>
        <taxon>Agaricomycetidae</taxon>
        <taxon>Agaricales</taxon>
        <taxon>Marasmiineae</taxon>
        <taxon>Mycenaceae</taxon>
        <taxon>Mycena</taxon>
    </lineage>
</organism>
<dbReference type="Proteomes" id="UP000636479">
    <property type="component" value="Unassembled WGS sequence"/>
</dbReference>
<accession>A0A8H6T2W3</accession>
<protein>
    <recommendedName>
        <fullName evidence="6">CENP-C homolog</fullName>
    </recommendedName>
</protein>
<dbReference type="GO" id="GO:0051315">
    <property type="term" value="P:attachment of mitotic spindle microtubules to kinetochore"/>
    <property type="evidence" value="ECO:0007669"/>
    <property type="project" value="TreeGrafter"/>
</dbReference>